<proteinExistence type="predicted"/>
<dbReference type="CTD" id="9824944"/>
<dbReference type="Proteomes" id="UP000483820">
    <property type="component" value="Chromosome X"/>
</dbReference>
<dbReference type="EMBL" id="WUAV01000006">
    <property type="protein sequence ID" value="KAF1746023.1"/>
    <property type="molecule type" value="Genomic_DNA"/>
</dbReference>
<gene>
    <name evidence="1" type="ORF">GCK72_022474</name>
</gene>
<dbReference type="AlphaFoldDB" id="A0A6A5FTZ8"/>
<protein>
    <submittedName>
        <fullName evidence="1">Uncharacterized protein</fullName>
    </submittedName>
</protein>
<evidence type="ECO:0000313" key="2">
    <source>
        <dbReference type="Proteomes" id="UP000483820"/>
    </source>
</evidence>
<dbReference type="RefSeq" id="XP_003096692.2">
    <property type="nucleotide sequence ID" value="XM_003096644.2"/>
</dbReference>
<evidence type="ECO:0000313" key="1">
    <source>
        <dbReference type="EMBL" id="KAF1746023.1"/>
    </source>
</evidence>
<accession>A0A6A5FTZ8</accession>
<dbReference type="KEGG" id="crq:GCK72_022474"/>
<reference evidence="1 2" key="1">
    <citation type="submission" date="2019-12" db="EMBL/GenBank/DDBJ databases">
        <title>Chromosome-level assembly of the Caenorhabditis remanei genome.</title>
        <authorList>
            <person name="Teterina A.A."/>
            <person name="Willis J.H."/>
            <person name="Phillips P.C."/>
        </authorList>
    </citation>
    <scope>NUCLEOTIDE SEQUENCE [LARGE SCALE GENOMIC DNA]</scope>
    <source>
        <strain evidence="1 2">PX506</strain>
        <tissue evidence="1">Whole organism</tissue>
    </source>
</reference>
<name>A0A6A5FTZ8_CAERE</name>
<dbReference type="GeneID" id="9824944"/>
<organism evidence="1 2">
    <name type="scientific">Caenorhabditis remanei</name>
    <name type="common">Caenorhabditis vulgaris</name>
    <dbReference type="NCBI Taxonomy" id="31234"/>
    <lineage>
        <taxon>Eukaryota</taxon>
        <taxon>Metazoa</taxon>
        <taxon>Ecdysozoa</taxon>
        <taxon>Nematoda</taxon>
        <taxon>Chromadorea</taxon>
        <taxon>Rhabditida</taxon>
        <taxon>Rhabditina</taxon>
        <taxon>Rhabditomorpha</taxon>
        <taxon>Rhabditoidea</taxon>
        <taxon>Rhabditidae</taxon>
        <taxon>Peloderinae</taxon>
        <taxon>Caenorhabditis</taxon>
    </lineage>
</organism>
<sequence>MSQSASKDHLKAQKEIQKHIDHDHGFYCARFEKNRKKEEVAVSNVKPLMKVTIGKMDKKECVKKIEEAQSARIEKPKTGSVDP</sequence>
<comment type="caution">
    <text evidence="1">The sequence shown here is derived from an EMBL/GenBank/DDBJ whole genome shotgun (WGS) entry which is preliminary data.</text>
</comment>